<evidence type="ECO:0000313" key="3">
    <source>
        <dbReference type="EMBL" id="KAK8071249.1"/>
    </source>
</evidence>
<gene>
    <name evidence="3" type="ORF">PG997_011452</name>
</gene>
<feature type="transmembrane region" description="Helical" evidence="2">
    <location>
        <begin position="93"/>
        <end position="116"/>
    </location>
</feature>
<feature type="region of interest" description="Disordered" evidence="1">
    <location>
        <begin position="311"/>
        <end position="406"/>
    </location>
</feature>
<feature type="compositionally biased region" description="Low complexity" evidence="1">
    <location>
        <begin position="457"/>
        <end position="471"/>
    </location>
</feature>
<proteinExistence type="predicted"/>
<evidence type="ECO:0000256" key="1">
    <source>
        <dbReference type="SAM" id="MobiDB-lite"/>
    </source>
</evidence>
<feature type="transmembrane region" description="Helical" evidence="2">
    <location>
        <begin position="249"/>
        <end position="271"/>
    </location>
</feature>
<dbReference type="GeneID" id="92048827"/>
<feature type="transmembrane region" description="Helical" evidence="2">
    <location>
        <begin position="64"/>
        <end position="87"/>
    </location>
</feature>
<protein>
    <submittedName>
        <fullName evidence="3">Uncharacterized protein</fullName>
    </submittedName>
</protein>
<keyword evidence="2" id="KW-0472">Membrane</keyword>
<keyword evidence="2" id="KW-0812">Transmembrane</keyword>
<organism evidence="3 4">
    <name type="scientific">Apiospora hydei</name>
    <dbReference type="NCBI Taxonomy" id="1337664"/>
    <lineage>
        <taxon>Eukaryota</taxon>
        <taxon>Fungi</taxon>
        <taxon>Dikarya</taxon>
        <taxon>Ascomycota</taxon>
        <taxon>Pezizomycotina</taxon>
        <taxon>Sordariomycetes</taxon>
        <taxon>Xylariomycetidae</taxon>
        <taxon>Amphisphaeriales</taxon>
        <taxon>Apiosporaceae</taxon>
        <taxon>Apiospora</taxon>
    </lineage>
</organism>
<evidence type="ECO:0000256" key="2">
    <source>
        <dbReference type="SAM" id="Phobius"/>
    </source>
</evidence>
<feature type="compositionally biased region" description="Basic and acidic residues" evidence="1">
    <location>
        <begin position="442"/>
        <end position="451"/>
    </location>
</feature>
<feature type="region of interest" description="Disordered" evidence="1">
    <location>
        <begin position="422"/>
        <end position="471"/>
    </location>
</feature>
<keyword evidence="2" id="KW-1133">Transmembrane helix</keyword>
<evidence type="ECO:0000313" key="4">
    <source>
        <dbReference type="Proteomes" id="UP001433268"/>
    </source>
</evidence>
<feature type="transmembrane region" description="Helical" evidence="2">
    <location>
        <begin position="225"/>
        <end position="243"/>
    </location>
</feature>
<dbReference type="EMBL" id="JAQQWN010000008">
    <property type="protein sequence ID" value="KAK8071249.1"/>
    <property type="molecule type" value="Genomic_DNA"/>
</dbReference>
<dbReference type="Proteomes" id="UP001433268">
    <property type="component" value="Unassembled WGS sequence"/>
</dbReference>
<comment type="caution">
    <text evidence="3">The sequence shown here is derived from an EMBL/GenBank/DDBJ whole genome shotgun (WGS) entry which is preliminary data.</text>
</comment>
<sequence length="471" mass="50688">MDPSDLPLPLTSRRPAYGIYFEPEPRYAKVSGIVVSVLASSACASFFLFRFAQVKSWRSLAWTTWILLAIYFDSYLFVMASAVLHFSFSLNEYHSLCEAATLLCLLAYLSSKYTVWGSGVPRYKSKPYLIHFAILTGALFACWIILIIFRFSRLENGLCIIGIQQSVMIGPLAVDVVCNAYLTAVFTFPIYRYTTKRPERAAPTVASSNTRSRNERLLRVAKKSFVGCILTLGSSIANLLALMLLDGEPAWLCLLCCKIDVLFNAVVLFWVTRTDSLDIAHSSRSKSDSARSRVTRLSFYTGWIRANMGQGPHPGRPFIIPQTPTSPLMGGGTDGNNSAERGGGGGGAGTSSVGHNNNNNNSSNSKGGDRRAVINATATTAAPAPAPAESSKAPTRSILKTAGTGTTDTVAAARSAYESSTEIWTGPDGHATEAAGLGISETRFDNDKEELGTDPQSETSGTTTSTSDTGR</sequence>
<accession>A0ABR1VJ36</accession>
<keyword evidence="4" id="KW-1185">Reference proteome</keyword>
<feature type="transmembrane region" description="Helical" evidence="2">
    <location>
        <begin position="169"/>
        <end position="191"/>
    </location>
</feature>
<dbReference type="PANTHER" id="PTHR38848:SF3">
    <property type="entry name" value="G-PROTEIN COUPLED RECEPTORS FAMILY 3 PROFILE DOMAIN-CONTAINING PROTEIN"/>
    <property type="match status" value="1"/>
</dbReference>
<feature type="transmembrane region" description="Helical" evidence="2">
    <location>
        <begin position="128"/>
        <end position="149"/>
    </location>
</feature>
<name>A0ABR1VJ36_9PEZI</name>
<dbReference type="RefSeq" id="XP_066665057.1">
    <property type="nucleotide sequence ID" value="XM_066815767.1"/>
</dbReference>
<reference evidence="3 4" key="1">
    <citation type="submission" date="2023-01" db="EMBL/GenBank/DDBJ databases">
        <title>Analysis of 21 Apiospora genomes using comparative genomics revels a genus with tremendous synthesis potential of carbohydrate active enzymes and secondary metabolites.</title>
        <authorList>
            <person name="Sorensen T."/>
        </authorList>
    </citation>
    <scope>NUCLEOTIDE SEQUENCE [LARGE SCALE GENOMIC DNA]</scope>
    <source>
        <strain evidence="3 4">CBS 114990</strain>
    </source>
</reference>
<feature type="transmembrane region" description="Helical" evidence="2">
    <location>
        <begin position="30"/>
        <end position="52"/>
    </location>
</feature>
<dbReference type="PANTHER" id="PTHR38848">
    <property type="entry name" value="G-PROTEIN COUPLED RECEPTORS FAMILY 3 PROFILE DOMAIN-CONTAINING PROTEIN"/>
    <property type="match status" value="1"/>
</dbReference>
<feature type="compositionally biased region" description="Low complexity" evidence="1">
    <location>
        <begin position="356"/>
        <end position="365"/>
    </location>
</feature>